<dbReference type="EMBL" id="BTRK01000006">
    <property type="protein sequence ID" value="GMR62073.1"/>
    <property type="molecule type" value="Genomic_DNA"/>
</dbReference>
<feature type="non-terminal residue" evidence="1">
    <location>
        <position position="168"/>
    </location>
</feature>
<dbReference type="Gene3D" id="3.30.70.141">
    <property type="entry name" value="Nucleoside diphosphate kinase-like domain"/>
    <property type="match status" value="1"/>
</dbReference>
<gene>
    <name evidence="1" type="ORF">PMAYCL1PPCAC_32268</name>
</gene>
<dbReference type="Proteomes" id="UP001328107">
    <property type="component" value="Unassembled WGS sequence"/>
</dbReference>
<proteinExistence type="predicted"/>
<accession>A0AAN5DEJ9</accession>
<protein>
    <submittedName>
        <fullName evidence="1">Uncharacterized protein</fullName>
    </submittedName>
</protein>
<organism evidence="1 2">
    <name type="scientific">Pristionchus mayeri</name>
    <dbReference type="NCBI Taxonomy" id="1317129"/>
    <lineage>
        <taxon>Eukaryota</taxon>
        <taxon>Metazoa</taxon>
        <taxon>Ecdysozoa</taxon>
        <taxon>Nematoda</taxon>
        <taxon>Chromadorea</taxon>
        <taxon>Rhabditida</taxon>
        <taxon>Rhabditina</taxon>
        <taxon>Diplogasteromorpha</taxon>
        <taxon>Diplogasteroidea</taxon>
        <taxon>Neodiplogasteridae</taxon>
        <taxon>Pristionchus</taxon>
    </lineage>
</organism>
<name>A0AAN5DEJ9_9BILA</name>
<keyword evidence="2" id="KW-1185">Reference proteome</keyword>
<dbReference type="Pfam" id="PF05186">
    <property type="entry name" value="Dpy-30"/>
    <property type="match status" value="1"/>
</dbReference>
<dbReference type="AlphaFoldDB" id="A0AAN5DEJ9"/>
<evidence type="ECO:0000313" key="2">
    <source>
        <dbReference type="Proteomes" id="UP001328107"/>
    </source>
</evidence>
<dbReference type="CDD" id="cd22970">
    <property type="entry name" value="DD_NDKH5-like"/>
    <property type="match status" value="1"/>
</dbReference>
<comment type="caution">
    <text evidence="1">The sequence shown here is derived from an EMBL/GenBank/DDBJ whole genome shotgun (WGS) entry which is preliminary data.</text>
</comment>
<sequence length="168" mass="19629">MYRQERRSELSSRAIFLILPCYYYKKDEILHDLHLQNVQVIEKRATRMEKEDMKAWLAEESDMLCPVIQEGPSMAVLTQGIEVFERMAKVSRYHNERSTVREGCLSCYSSADFLAGFRDISYFFPSILPTLNTLLSQMTVERPEDPILWLADRLRDISPLEVSNNNDN</sequence>
<dbReference type="InterPro" id="IPR036850">
    <property type="entry name" value="NDK-like_dom_sf"/>
</dbReference>
<dbReference type="InterPro" id="IPR007858">
    <property type="entry name" value="Dpy-30_motif"/>
</dbReference>
<reference evidence="2" key="1">
    <citation type="submission" date="2022-10" db="EMBL/GenBank/DDBJ databases">
        <title>Genome assembly of Pristionchus species.</title>
        <authorList>
            <person name="Yoshida K."/>
            <person name="Sommer R.J."/>
        </authorList>
    </citation>
    <scope>NUCLEOTIDE SEQUENCE [LARGE SCALE GENOMIC DNA]</scope>
    <source>
        <strain evidence="2">RS5460</strain>
    </source>
</reference>
<evidence type="ECO:0000313" key="1">
    <source>
        <dbReference type="EMBL" id="GMR62073.1"/>
    </source>
</evidence>